<accession>A0A3P7M4I4</accession>
<dbReference type="Proteomes" id="UP000271098">
    <property type="component" value="Unassembled WGS sequence"/>
</dbReference>
<protein>
    <submittedName>
        <fullName evidence="1">Uncharacterized protein</fullName>
    </submittedName>
</protein>
<evidence type="ECO:0000313" key="2">
    <source>
        <dbReference type="Proteomes" id="UP000271098"/>
    </source>
</evidence>
<reference evidence="1 2" key="1">
    <citation type="submission" date="2018-11" db="EMBL/GenBank/DDBJ databases">
        <authorList>
            <consortium name="Pathogen Informatics"/>
        </authorList>
    </citation>
    <scope>NUCLEOTIDE SEQUENCE [LARGE SCALE GENOMIC DNA]</scope>
</reference>
<name>A0A3P7M4I4_9BILA</name>
<dbReference type="OrthoDB" id="62853at2759"/>
<evidence type="ECO:0000313" key="1">
    <source>
        <dbReference type="EMBL" id="VDN24264.1"/>
    </source>
</evidence>
<sequence>MSDEEVPKVFFYSLNVTSRFFQLFQVNVFKDVYLRTFQTGRWRDLVTAQAKPPVSDGAEEQQMSQWTKNIPGECTGLPGITLQPNGATQSENFAVQGIAGRKGPAELSPEREFSNDPLDAAAAFFTISKALFAASKARASTSDSVDDALDFMMDVLFSSFAPLLTLTRHLAGNMMDHQTEQNLWEACAIHTRLPS</sequence>
<gene>
    <name evidence="1" type="ORF">GPUH_LOCUS14495</name>
</gene>
<proteinExistence type="predicted"/>
<dbReference type="AlphaFoldDB" id="A0A3P7M4I4"/>
<dbReference type="EMBL" id="UYRT01081334">
    <property type="protein sequence ID" value="VDN24264.1"/>
    <property type="molecule type" value="Genomic_DNA"/>
</dbReference>
<organism evidence="1 2">
    <name type="scientific">Gongylonema pulchrum</name>
    <dbReference type="NCBI Taxonomy" id="637853"/>
    <lineage>
        <taxon>Eukaryota</taxon>
        <taxon>Metazoa</taxon>
        <taxon>Ecdysozoa</taxon>
        <taxon>Nematoda</taxon>
        <taxon>Chromadorea</taxon>
        <taxon>Rhabditida</taxon>
        <taxon>Spirurina</taxon>
        <taxon>Spiruromorpha</taxon>
        <taxon>Spiruroidea</taxon>
        <taxon>Gongylonematidae</taxon>
        <taxon>Gongylonema</taxon>
    </lineage>
</organism>
<keyword evidence="2" id="KW-1185">Reference proteome</keyword>